<dbReference type="Proteomes" id="UP000199236">
    <property type="component" value="Unassembled WGS sequence"/>
</dbReference>
<name>A0A1I5AE98_9HYPH</name>
<dbReference type="NCBIfam" id="TIGR02218">
    <property type="entry name" value="phg_TIGR02218"/>
    <property type="match status" value="1"/>
</dbReference>
<feature type="domain" description="Bacteriophage phiJL001 Gp84 C-terminal" evidence="1">
    <location>
        <begin position="195"/>
        <end position="277"/>
    </location>
</feature>
<keyword evidence="3" id="KW-1185">Reference proteome</keyword>
<evidence type="ECO:0000313" key="2">
    <source>
        <dbReference type="EMBL" id="SFN60816.1"/>
    </source>
</evidence>
<organism evidence="2 3">
    <name type="scientific">Cohaesibacter marisflavi</name>
    <dbReference type="NCBI Taxonomy" id="655353"/>
    <lineage>
        <taxon>Bacteria</taxon>
        <taxon>Pseudomonadati</taxon>
        <taxon>Pseudomonadota</taxon>
        <taxon>Alphaproteobacteria</taxon>
        <taxon>Hyphomicrobiales</taxon>
        <taxon>Cohaesibacteraceae</taxon>
    </lineage>
</organism>
<protein>
    <recommendedName>
        <fullName evidence="1">Bacteriophage phiJL001 Gp84 C-terminal domain-containing protein</fullName>
    </recommendedName>
</protein>
<evidence type="ECO:0000313" key="3">
    <source>
        <dbReference type="Proteomes" id="UP000199236"/>
    </source>
</evidence>
<dbReference type="RefSeq" id="WP_090068404.1">
    <property type="nucleotide sequence ID" value="NZ_FOVR01000001.1"/>
</dbReference>
<sequence length="299" mass="32079">MKTLPDGMQAHLDSGATTLCWCWKLTRSDGAIYGFTDHDCDLVFDGVTYSADSGFTATELQSSLGLSVDNVDVEGALSADFITEEDIAAGLYDGAGVEVWRVNWMDLAQRLLMRSGNLGEITRGDTYFSTEVRGLAAVLQQKQGRVYQAACDATLGDERCGLDVSNGAYSVDVVVTGQTGGQVLQISGADAYEANWFDRGTLTFTSGENDGISYALQSHVVTSGIVSVGVWSPFLKSVAVGDTITLVAGCDKHFATCVKKFDNGANFRGCPHMPGNDFVTTYPSPDSDDLSGEHRYDQY</sequence>
<dbReference type="InterPro" id="IPR011928">
    <property type="entry name" value="Phage_phiJL001_Gp84"/>
</dbReference>
<dbReference type="EMBL" id="FOVR01000001">
    <property type="protein sequence ID" value="SFN60816.1"/>
    <property type="molecule type" value="Genomic_DNA"/>
</dbReference>
<evidence type="ECO:0000259" key="1">
    <source>
        <dbReference type="Pfam" id="PF09356"/>
    </source>
</evidence>
<dbReference type="Pfam" id="PF09931">
    <property type="entry name" value="Phage_phiJL001_Gp84_N"/>
    <property type="match status" value="1"/>
</dbReference>
<gene>
    <name evidence="2" type="ORF">SAMN04488056_101456</name>
</gene>
<dbReference type="AlphaFoldDB" id="A0A1I5AE98"/>
<dbReference type="InterPro" id="IPR018964">
    <property type="entry name" value="Phage_phiJL001_Gp84_C"/>
</dbReference>
<dbReference type="STRING" id="655353.SAMN04488056_101456"/>
<accession>A0A1I5AE98</accession>
<proteinExistence type="predicted"/>
<dbReference type="OrthoDB" id="1633386at2"/>
<reference evidence="2 3" key="1">
    <citation type="submission" date="2016-10" db="EMBL/GenBank/DDBJ databases">
        <authorList>
            <person name="de Groot N.N."/>
        </authorList>
    </citation>
    <scope>NUCLEOTIDE SEQUENCE [LARGE SCALE GENOMIC DNA]</scope>
    <source>
        <strain evidence="2 3">CGMCC 1.9157</strain>
    </source>
</reference>
<dbReference type="Pfam" id="PF09356">
    <property type="entry name" value="Phage_BR0599"/>
    <property type="match status" value="1"/>
</dbReference>